<evidence type="ECO:0000313" key="5">
    <source>
        <dbReference type="EMBL" id="RKK85763.1"/>
    </source>
</evidence>
<gene>
    <name evidence="5" type="ORF">BFJ69_g1373</name>
</gene>
<evidence type="ECO:0000256" key="2">
    <source>
        <dbReference type="PROSITE-ProRule" id="PRU00176"/>
    </source>
</evidence>
<dbReference type="InterPro" id="IPR000504">
    <property type="entry name" value="RRM_dom"/>
</dbReference>
<dbReference type="SUPFAM" id="SSF54928">
    <property type="entry name" value="RNA-binding domain, RBD"/>
    <property type="match status" value="1"/>
</dbReference>
<dbReference type="InterPro" id="IPR007201">
    <property type="entry name" value="Mei2-like_Rrm_C"/>
</dbReference>
<feature type="compositionally biased region" description="Polar residues" evidence="3">
    <location>
        <begin position="24"/>
        <end position="58"/>
    </location>
</feature>
<dbReference type="VEuPathDB" id="FungiDB:FOXG_10581"/>
<evidence type="ECO:0000256" key="3">
    <source>
        <dbReference type="SAM" id="MobiDB-lite"/>
    </source>
</evidence>
<dbReference type="VEuPathDB" id="FungiDB:FOC1_g10010001"/>
<feature type="region of interest" description="Disordered" evidence="3">
    <location>
        <begin position="1"/>
        <end position="68"/>
    </location>
</feature>
<dbReference type="InterPro" id="IPR034862">
    <property type="entry name" value="Fungal_Mei2-like_RRM3"/>
</dbReference>
<evidence type="ECO:0000313" key="6">
    <source>
        <dbReference type="Proteomes" id="UP000285084"/>
    </source>
</evidence>
<evidence type="ECO:0000256" key="1">
    <source>
        <dbReference type="ARBA" id="ARBA00022884"/>
    </source>
</evidence>
<dbReference type="EMBL" id="MRCX01000006">
    <property type="protein sequence ID" value="RKK85763.1"/>
    <property type="molecule type" value="Genomic_DNA"/>
</dbReference>
<sequence length="634" mass="70196">MSSRADHRVYANMSSPAEGAADSIQGTPNTQITVFSPAESSQGTSIQGNNYVGQSQASEDPFVDGGLAQGSTLSATASTFQPRGVRSKGKNAIVFYPQGSPTVAGALSQDMDISHRIEVCDTPTPSIIDLGNFITELTQKGVRFHGGRNLETTGGHVYVVFEDLRDAAWAFYAIRKAPKGWFTAYVKIRPERLDLGLVRFSELRQLSIEVNVLNFAIIDPAHVDEITQRALNVYGQLFALIRNLSFPNGAFRGVAQFCKAADAFIAFKAFGNGITTGGVVITLSKPEDIGSALTSATDQLASNMQGMSFQQAPRGIDRSRHQSFFTMNAPQGNPFAAAGALHMPFHPQHHQQPFTGQQFGPPVMTPNSLISQRDAGLGNLNGFGRFDPRRGAGRYGRGSRGLNNIVDINELVAGRDVRTTIMLRNIPNKVDQPLLKKIVDVSSFGRYDFMYLRIDFANDCNVGYAFINFVKAEYIIDFFQARANKRWNCFRSDKVAEISYATIQGKDCLVQKFRNSSVMLEAEHYRPKLFYTIHSDETKLVGQEEPFPGPDNQSKMKRSVENAEHVGTQLLTLHNNDKTLTLILIGLFTPTAGQYFRDEQRRRHSQYDRGTRLAELEEISYGSSVAPYYGRGRY</sequence>
<comment type="caution">
    <text evidence="5">The sequence shown here is derived from an EMBL/GenBank/DDBJ whole genome shotgun (WGS) entry which is preliminary data.</text>
</comment>
<dbReference type="GO" id="GO:0003723">
    <property type="term" value="F:RNA binding"/>
    <property type="evidence" value="ECO:0007669"/>
    <property type="project" value="UniProtKB-UniRule"/>
</dbReference>
<proteinExistence type="predicted"/>
<protein>
    <recommendedName>
        <fullName evidence="4">RRM domain-containing protein</fullName>
    </recommendedName>
</protein>
<dbReference type="AlphaFoldDB" id="A0A420NZQ8"/>
<dbReference type="VEuPathDB" id="FungiDB:FOIG_08910"/>
<dbReference type="VEuPathDB" id="FungiDB:FOMG_07364"/>
<dbReference type="CDD" id="cd12532">
    <property type="entry name" value="RRM3_MEI2_fungi"/>
    <property type="match status" value="1"/>
</dbReference>
<organism evidence="5 6">
    <name type="scientific">Fusarium oxysporum</name>
    <name type="common">Fusarium vascular wilt</name>
    <dbReference type="NCBI Taxonomy" id="5507"/>
    <lineage>
        <taxon>Eukaryota</taxon>
        <taxon>Fungi</taxon>
        <taxon>Dikarya</taxon>
        <taxon>Ascomycota</taxon>
        <taxon>Pezizomycotina</taxon>
        <taxon>Sordariomycetes</taxon>
        <taxon>Hypocreomycetidae</taxon>
        <taxon>Hypocreales</taxon>
        <taxon>Nectriaceae</taxon>
        <taxon>Fusarium</taxon>
        <taxon>Fusarium oxysporum species complex</taxon>
    </lineage>
</organism>
<name>A0A420NZQ8_FUSOX</name>
<dbReference type="Proteomes" id="UP000285084">
    <property type="component" value="Unassembled WGS sequence"/>
</dbReference>
<reference evidence="5 6" key="1">
    <citation type="journal article" date="2018" name="Sci. Rep.">
        <title>Characterisation of pathogen-specific regions and novel effector candidates in Fusarium oxysporum f. sp. cepae.</title>
        <authorList>
            <person name="Armitage A.D."/>
            <person name="Taylor A."/>
            <person name="Sobczyk M.K."/>
            <person name="Baxter L."/>
            <person name="Greenfield B.P."/>
            <person name="Bates H.J."/>
            <person name="Wilson F."/>
            <person name="Jackson A.C."/>
            <person name="Ott S."/>
            <person name="Harrison R.J."/>
            <person name="Clarkson J.P."/>
        </authorList>
    </citation>
    <scope>NUCLEOTIDE SEQUENCE [LARGE SCALE GENOMIC DNA]</scope>
    <source>
        <strain evidence="5 6">Fo_A13</strain>
    </source>
</reference>
<dbReference type="Pfam" id="PF04059">
    <property type="entry name" value="RRM_2"/>
    <property type="match status" value="1"/>
</dbReference>
<evidence type="ECO:0000259" key="4">
    <source>
        <dbReference type="PROSITE" id="PS50102"/>
    </source>
</evidence>
<feature type="domain" description="RRM" evidence="4">
    <location>
        <begin position="419"/>
        <end position="503"/>
    </location>
</feature>
<keyword evidence="1 2" id="KW-0694">RNA-binding</keyword>
<dbReference type="VEuPathDB" id="FungiDB:FOZG_10070"/>
<accession>A0A420NZQ8</accession>
<dbReference type="VEuPathDB" id="FungiDB:HZS61_002845"/>
<dbReference type="InterPro" id="IPR035979">
    <property type="entry name" value="RBD_domain_sf"/>
</dbReference>
<dbReference type="PROSITE" id="PS50102">
    <property type="entry name" value="RRM"/>
    <property type="match status" value="1"/>
</dbReference>
<dbReference type="VEuPathDB" id="FungiDB:FOC4_g10009100"/>
<dbReference type="PANTHER" id="PTHR23189">
    <property type="entry name" value="RNA RECOGNITION MOTIF-CONTAINING"/>
    <property type="match status" value="1"/>
</dbReference>